<keyword evidence="1" id="KW-0732">Signal</keyword>
<comment type="caution">
    <text evidence="3">The sequence shown here is derived from an EMBL/GenBank/DDBJ whole genome shotgun (WGS) entry which is preliminary data.</text>
</comment>
<feature type="domain" description="Outer membrane protein beta-barrel" evidence="2">
    <location>
        <begin position="7"/>
        <end position="159"/>
    </location>
</feature>
<dbReference type="InterPro" id="IPR011250">
    <property type="entry name" value="OMP/PagP_B-barrel"/>
</dbReference>
<evidence type="ECO:0000313" key="3">
    <source>
        <dbReference type="EMBL" id="OIQ76694.1"/>
    </source>
</evidence>
<proteinExistence type="predicted"/>
<evidence type="ECO:0000259" key="2">
    <source>
        <dbReference type="Pfam" id="PF13505"/>
    </source>
</evidence>
<gene>
    <name evidence="3" type="primary">ompA_14</name>
    <name evidence="3" type="ORF">GALL_416190</name>
</gene>
<dbReference type="AlphaFoldDB" id="A0A1J5PZ59"/>
<dbReference type="InterPro" id="IPR027385">
    <property type="entry name" value="Beta-barrel_OMP"/>
</dbReference>
<sequence length="159" mass="16750">MKKLFSSLALASMLAAPLAHARTGFTLGANVAGTSASGYGKSSDFGFSAGYRFNPNVGLEVGYESLMGYEMTMLSVSALGRYRIADHLHLLGRLGVAHWTESPTGAHNATGTDPLIGVGLSYAITKAMSVRTEYQFVSNTSGKLGANLDTLMLGINYAF</sequence>
<dbReference type="Pfam" id="PF13505">
    <property type="entry name" value="OMP_b-brl"/>
    <property type="match status" value="1"/>
</dbReference>
<organism evidence="3">
    <name type="scientific">mine drainage metagenome</name>
    <dbReference type="NCBI Taxonomy" id="410659"/>
    <lineage>
        <taxon>unclassified sequences</taxon>
        <taxon>metagenomes</taxon>
        <taxon>ecological metagenomes</taxon>
    </lineage>
</organism>
<reference evidence="3" key="1">
    <citation type="submission" date="2016-10" db="EMBL/GenBank/DDBJ databases">
        <title>Sequence of Gallionella enrichment culture.</title>
        <authorList>
            <person name="Poehlein A."/>
            <person name="Muehling M."/>
            <person name="Daniel R."/>
        </authorList>
    </citation>
    <scope>NUCLEOTIDE SEQUENCE</scope>
</reference>
<protein>
    <submittedName>
        <fullName evidence="3">Outer membrane protein A</fullName>
    </submittedName>
</protein>
<dbReference type="EMBL" id="MLJW01001798">
    <property type="protein sequence ID" value="OIQ76694.1"/>
    <property type="molecule type" value="Genomic_DNA"/>
</dbReference>
<accession>A0A1J5PZ59</accession>
<evidence type="ECO:0000256" key="1">
    <source>
        <dbReference type="ARBA" id="ARBA00022729"/>
    </source>
</evidence>
<dbReference type="Gene3D" id="2.40.160.20">
    <property type="match status" value="1"/>
</dbReference>
<dbReference type="SUPFAM" id="SSF56925">
    <property type="entry name" value="OMPA-like"/>
    <property type="match status" value="1"/>
</dbReference>
<name>A0A1J5PZ59_9ZZZZ</name>